<dbReference type="GO" id="GO:0009535">
    <property type="term" value="C:chloroplast thylakoid membrane"/>
    <property type="evidence" value="ECO:0007669"/>
    <property type="project" value="UniProtKB-SubCell"/>
</dbReference>
<feature type="transmembrane region" description="Helical" evidence="6">
    <location>
        <begin position="12"/>
        <end position="37"/>
    </location>
</feature>
<feature type="transmembrane region" description="Helical" evidence="6">
    <location>
        <begin position="223"/>
        <end position="246"/>
    </location>
</feature>
<dbReference type="InterPro" id="IPR045062">
    <property type="entry name" value="Cyt_c_biogenesis_CcsA/CcmC"/>
</dbReference>
<dbReference type="AlphaFoldDB" id="A0A097KQJ9"/>
<feature type="transmembrane region" description="Helical" evidence="6">
    <location>
        <begin position="261"/>
        <end position="276"/>
    </location>
</feature>
<dbReference type="InterPro" id="IPR017562">
    <property type="entry name" value="Cyt_c_biogenesis_CcsA"/>
</dbReference>
<evidence type="ECO:0000256" key="1">
    <source>
        <dbReference type="ARBA" id="ARBA00004141"/>
    </source>
</evidence>
<evidence type="ECO:0000259" key="7">
    <source>
        <dbReference type="Pfam" id="PF01578"/>
    </source>
</evidence>
<keyword evidence="8" id="KW-0150">Chloroplast</keyword>
<comment type="function">
    <text evidence="6">Required during biogenesis of c-type cytochromes (cytochrome c6 and cytochrome f) at the step of heme attachment.</text>
</comment>
<feature type="transmembrane region" description="Helical" evidence="6">
    <location>
        <begin position="89"/>
        <end position="108"/>
    </location>
</feature>
<comment type="subunit">
    <text evidence="6">May interact with Ccs1.</text>
</comment>
<dbReference type="GeneID" id="22161167"/>
<evidence type="ECO:0000313" key="8">
    <source>
        <dbReference type="EMBL" id="AIT95479.1"/>
    </source>
</evidence>
<feature type="transmembrane region" description="Helical" evidence="6">
    <location>
        <begin position="115"/>
        <end position="136"/>
    </location>
</feature>
<dbReference type="GO" id="GO:0020037">
    <property type="term" value="F:heme binding"/>
    <property type="evidence" value="ECO:0007669"/>
    <property type="project" value="InterPro"/>
</dbReference>
<evidence type="ECO:0000256" key="4">
    <source>
        <dbReference type="ARBA" id="ARBA00022989"/>
    </source>
</evidence>
<feature type="transmembrane region" description="Helical" evidence="6">
    <location>
        <begin position="58"/>
        <end position="77"/>
    </location>
</feature>
<geneLocation type="chloroplast" evidence="8"/>
<dbReference type="NCBIfam" id="TIGR03144">
    <property type="entry name" value="cytochr_II_ccsB"/>
    <property type="match status" value="1"/>
</dbReference>
<evidence type="ECO:0000256" key="2">
    <source>
        <dbReference type="ARBA" id="ARBA00022692"/>
    </source>
</evidence>
<dbReference type="HAMAP" id="MF_01391">
    <property type="entry name" value="CytC_CcsA"/>
    <property type="match status" value="1"/>
</dbReference>
<organism evidence="8">
    <name type="scientific">Pseudochloris wilhelmii</name>
    <dbReference type="NCBI Taxonomy" id="1418016"/>
    <lineage>
        <taxon>Eukaryota</taxon>
        <taxon>Viridiplantae</taxon>
        <taxon>Chlorophyta</taxon>
        <taxon>core chlorophytes</taxon>
        <taxon>Trebouxiophyceae</taxon>
        <taxon>Chlorellales</taxon>
        <taxon>Chlorellaceae</taxon>
        <taxon>Pseudochloris</taxon>
    </lineage>
</organism>
<sequence>MFLIQLENILSNITFSLLFITTCFYWGAIAISPEITFEQSVVPNQLNIIPSTNKAKGFFGNFGIFATITTITLELVLRGWISGHFPLSNLYESLLFLGWSLLLIYQYLEKSLNTTLLGAFIMPVILCIIAFTSFFLPSELQASQPLVPALQSNWLLMHVSVMILSYAGLLIGCILSILYLILSFFSRVNPIKTLVVSSVENTSPISNPSILKIQKLLQILDSVSYRTVGIGFCFLTLGILSGAVWANETWGTYWSWDPKETWAFITWLVFATYLHARFIKGWEGKKPAVIATCGFFVIWMCYLGVNLLGQGLHSYGFFQS</sequence>
<dbReference type="EMBL" id="KM462886">
    <property type="protein sequence ID" value="AIT95479.1"/>
    <property type="molecule type" value="Genomic_DNA"/>
</dbReference>
<feature type="transmembrane region" description="Helical" evidence="6">
    <location>
        <begin position="156"/>
        <end position="182"/>
    </location>
</feature>
<dbReference type="GO" id="GO:0017004">
    <property type="term" value="P:cytochrome complex assembly"/>
    <property type="evidence" value="ECO:0007669"/>
    <property type="project" value="UniProtKB-UniRule"/>
</dbReference>
<evidence type="ECO:0000256" key="3">
    <source>
        <dbReference type="ARBA" id="ARBA00022748"/>
    </source>
</evidence>
<dbReference type="PANTHER" id="PTHR30071:SF1">
    <property type="entry name" value="CYTOCHROME B_B6 PROTEIN-RELATED"/>
    <property type="match status" value="1"/>
</dbReference>
<keyword evidence="2 6" id="KW-0812">Transmembrane</keyword>
<dbReference type="PANTHER" id="PTHR30071">
    <property type="entry name" value="HEME EXPORTER PROTEIN C"/>
    <property type="match status" value="1"/>
</dbReference>
<comment type="subcellular location">
    <subcellularLocation>
        <location evidence="1">Membrane</location>
        <topology evidence="1">Multi-pass membrane protein</topology>
    </subcellularLocation>
    <subcellularLocation>
        <location evidence="6">Plastid</location>
        <location evidence="6">Chloroplast thylakoid membrane</location>
        <topology evidence="6">Multi-pass membrane protein</topology>
    </subcellularLocation>
</comment>
<dbReference type="InterPro" id="IPR002541">
    <property type="entry name" value="Cyt_c_assembly"/>
</dbReference>
<name>A0A097KQJ9_9CHLO</name>
<gene>
    <name evidence="6 8" type="primary">ccsA</name>
</gene>
<proteinExistence type="inferred from homology"/>
<dbReference type="Pfam" id="PF01578">
    <property type="entry name" value="Cytochrom_C_asm"/>
    <property type="match status" value="1"/>
</dbReference>
<accession>A0A097KQJ9</accession>
<protein>
    <recommendedName>
        <fullName evidence="6">Cytochrome c biogenesis protein CcsA</fullName>
    </recommendedName>
</protein>
<dbReference type="RefSeq" id="YP_009106731.1">
    <property type="nucleotide sequence ID" value="NC_025547.1"/>
</dbReference>
<keyword evidence="4 6" id="KW-1133">Transmembrane helix</keyword>
<comment type="similarity">
    <text evidence="6">Belongs to the CcmF/CycK/Ccl1/NrfE/CcsA family.</text>
</comment>
<dbReference type="GO" id="GO:0005886">
    <property type="term" value="C:plasma membrane"/>
    <property type="evidence" value="ECO:0007669"/>
    <property type="project" value="TreeGrafter"/>
</dbReference>
<keyword evidence="8" id="KW-0934">Plastid</keyword>
<keyword evidence="3 6" id="KW-0201">Cytochrome c-type biogenesis</keyword>
<feature type="domain" description="Cytochrome c assembly protein" evidence="7">
    <location>
        <begin position="87"/>
        <end position="313"/>
    </location>
</feature>
<evidence type="ECO:0000256" key="6">
    <source>
        <dbReference type="HAMAP-Rule" id="MF_01391"/>
    </source>
</evidence>
<reference evidence="8" key="1">
    <citation type="journal article" date="2014" name="BMC Evol. Biol.">
        <title>Chloroplast phylogenomic analysis resolves deep-level relationships within the green algal class Trebouxiophyceae.</title>
        <authorList>
            <person name="Lemieux C."/>
            <person name="Otis C."/>
            <person name="Turmel M."/>
        </authorList>
    </citation>
    <scope>NUCLEOTIDE SEQUENCE</scope>
</reference>
<keyword evidence="6" id="KW-0793">Thylakoid</keyword>
<evidence type="ECO:0000256" key="5">
    <source>
        <dbReference type="ARBA" id="ARBA00023136"/>
    </source>
</evidence>
<keyword evidence="5 6" id="KW-0472">Membrane</keyword>
<feature type="transmembrane region" description="Helical" evidence="6">
    <location>
        <begin position="288"/>
        <end position="308"/>
    </location>
</feature>